<dbReference type="InterPro" id="IPR035472">
    <property type="entry name" value="RpiR-like_SIS"/>
</dbReference>
<evidence type="ECO:0000313" key="6">
    <source>
        <dbReference type="EMBL" id="KRN65061.1"/>
    </source>
</evidence>
<dbReference type="PANTHER" id="PTHR30514:SF1">
    <property type="entry name" value="HTH-TYPE TRANSCRIPTIONAL REGULATOR HEXR-RELATED"/>
    <property type="match status" value="1"/>
</dbReference>
<evidence type="ECO:0000256" key="1">
    <source>
        <dbReference type="ARBA" id="ARBA00023015"/>
    </source>
</evidence>
<dbReference type="PATRIC" id="fig|319652.3.peg.578"/>
<evidence type="ECO:0000256" key="2">
    <source>
        <dbReference type="ARBA" id="ARBA00023125"/>
    </source>
</evidence>
<dbReference type="InterPro" id="IPR009057">
    <property type="entry name" value="Homeodomain-like_sf"/>
</dbReference>
<dbReference type="InterPro" id="IPR000281">
    <property type="entry name" value="HTH_RpiR"/>
</dbReference>
<keyword evidence="7" id="KW-1185">Reference proteome</keyword>
<accession>A0A0R2IQV4</accession>
<dbReference type="PROSITE" id="PS51464">
    <property type="entry name" value="SIS"/>
    <property type="match status" value="1"/>
</dbReference>
<dbReference type="InterPro" id="IPR046348">
    <property type="entry name" value="SIS_dom_sf"/>
</dbReference>
<dbReference type="GO" id="GO:0097367">
    <property type="term" value="F:carbohydrate derivative binding"/>
    <property type="evidence" value="ECO:0007669"/>
    <property type="project" value="InterPro"/>
</dbReference>
<protein>
    <submittedName>
        <fullName evidence="6">RpiR family phosphosugar-binding transcriptional regulator</fullName>
    </submittedName>
</protein>
<evidence type="ECO:0000313" key="7">
    <source>
        <dbReference type="Proteomes" id="UP000051568"/>
    </source>
</evidence>
<dbReference type="Gene3D" id="1.10.10.10">
    <property type="entry name" value="Winged helix-like DNA-binding domain superfamily/Winged helix DNA-binding domain"/>
    <property type="match status" value="1"/>
</dbReference>
<dbReference type="STRING" id="319652.IV80_GL000571"/>
<keyword evidence="3" id="KW-0804">Transcription</keyword>
<dbReference type="Proteomes" id="UP000051568">
    <property type="component" value="Unassembled WGS sequence"/>
</dbReference>
<dbReference type="Pfam" id="PF01418">
    <property type="entry name" value="HTH_6"/>
    <property type="match status" value="1"/>
</dbReference>
<sequence>MEEIKVNYIENIKIRYEDLTKSEKKVADYILSSGEKIINQTLTDIKKSTGVGDATIIRFCQKLDYQGFSDLKIAIAKVAFEKGSDEEAPDSYTALVGSRLINAIKSTIQLINTKELNKGIELIRNSKRIFIFGVGASGVTAVDMASRFLREGIQAEAITDSHYQAQNASLMTSEDLIIAFSLSGRTKDTFDSCRIAKANGAKIIVITNHLLSPIAKKGDAVLQTTVEELLMNGGSLSGKISQLCICDLLITGYTITYHINSLKIREQVLRSVIDKEID</sequence>
<dbReference type="CDD" id="cd05013">
    <property type="entry name" value="SIS_RpiR"/>
    <property type="match status" value="1"/>
</dbReference>
<proteinExistence type="predicted"/>
<comment type="caution">
    <text evidence="6">The sequence shown here is derived from an EMBL/GenBank/DDBJ whole genome shotgun (WGS) entry which is preliminary data.</text>
</comment>
<reference evidence="6 7" key="1">
    <citation type="journal article" date="2015" name="Genome Announc.">
        <title>Expanding the biotechnology potential of lactobacilli through comparative genomics of 213 strains and associated genera.</title>
        <authorList>
            <person name="Sun Z."/>
            <person name="Harris H.M."/>
            <person name="McCann A."/>
            <person name="Guo C."/>
            <person name="Argimon S."/>
            <person name="Zhang W."/>
            <person name="Yang X."/>
            <person name="Jeffery I.B."/>
            <person name="Cooney J.C."/>
            <person name="Kagawa T.F."/>
            <person name="Liu W."/>
            <person name="Song Y."/>
            <person name="Salvetti E."/>
            <person name="Wrobel A."/>
            <person name="Rasinkangas P."/>
            <person name="Parkhill J."/>
            <person name="Rea M.C."/>
            <person name="O'Sullivan O."/>
            <person name="Ritari J."/>
            <person name="Douillard F.P."/>
            <person name="Paul Ross R."/>
            <person name="Yang R."/>
            <person name="Briner A.E."/>
            <person name="Felis G.E."/>
            <person name="de Vos W.M."/>
            <person name="Barrangou R."/>
            <person name="Klaenhammer T.R."/>
            <person name="Caufield P.W."/>
            <person name="Cui Y."/>
            <person name="Zhang H."/>
            <person name="O'Toole P.W."/>
        </authorList>
    </citation>
    <scope>NUCLEOTIDE SEQUENCE [LARGE SCALE GENOMIC DNA]</scope>
    <source>
        <strain evidence="6 7">DSM 17757</strain>
    </source>
</reference>
<evidence type="ECO:0000259" key="5">
    <source>
        <dbReference type="PROSITE" id="PS51464"/>
    </source>
</evidence>
<organism evidence="6 7">
    <name type="scientific">Pediococcus cellicola</name>
    <dbReference type="NCBI Taxonomy" id="319652"/>
    <lineage>
        <taxon>Bacteria</taxon>
        <taxon>Bacillati</taxon>
        <taxon>Bacillota</taxon>
        <taxon>Bacilli</taxon>
        <taxon>Lactobacillales</taxon>
        <taxon>Lactobacillaceae</taxon>
        <taxon>Pediococcus</taxon>
    </lineage>
</organism>
<dbReference type="GO" id="GO:0003677">
    <property type="term" value="F:DNA binding"/>
    <property type="evidence" value="ECO:0007669"/>
    <property type="project" value="UniProtKB-KW"/>
</dbReference>
<feature type="domain" description="HTH rpiR-type" evidence="4">
    <location>
        <begin position="6"/>
        <end position="82"/>
    </location>
</feature>
<name>A0A0R2IQV4_9LACO</name>
<feature type="domain" description="SIS" evidence="5">
    <location>
        <begin position="119"/>
        <end position="259"/>
    </location>
</feature>
<dbReference type="InterPro" id="IPR047640">
    <property type="entry name" value="RpiR-like"/>
</dbReference>
<dbReference type="AlphaFoldDB" id="A0A0R2IQV4"/>
<gene>
    <name evidence="6" type="ORF">IV80_GL000571</name>
</gene>
<dbReference type="InterPro" id="IPR036388">
    <property type="entry name" value="WH-like_DNA-bd_sf"/>
</dbReference>
<dbReference type="SUPFAM" id="SSF46689">
    <property type="entry name" value="Homeodomain-like"/>
    <property type="match status" value="1"/>
</dbReference>
<keyword evidence="1" id="KW-0805">Transcription regulation</keyword>
<dbReference type="SUPFAM" id="SSF53697">
    <property type="entry name" value="SIS domain"/>
    <property type="match status" value="1"/>
</dbReference>
<dbReference type="Pfam" id="PF01380">
    <property type="entry name" value="SIS"/>
    <property type="match status" value="1"/>
</dbReference>
<dbReference type="GO" id="GO:1901135">
    <property type="term" value="P:carbohydrate derivative metabolic process"/>
    <property type="evidence" value="ECO:0007669"/>
    <property type="project" value="InterPro"/>
</dbReference>
<dbReference type="Gene3D" id="3.40.50.10490">
    <property type="entry name" value="Glucose-6-phosphate isomerase like protein, domain 1"/>
    <property type="match status" value="1"/>
</dbReference>
<evidence type="ECO:0000259" key="4">
    <source>
        <dbReference type="PROSITE" id="PS51071"/>
    </source>
</evidence>
<keyword evidence="2" id="KW-0238">DNA-binding</keyword>
<dbReference type="PANTHER" id="PTHR30514">
    <property type="entry name" value="GLUCOKINASE"/>
    <property type="match status" value="1"/>
</dbReference>
<dbReference type="InterPro" id="IPR001347">
    <property type="entry name" value="SIS_dom"/>
</dbReference>
<dbReference type="EMBL" id="JQBR01000013">
    <property type="protein sequence ID" value="KRN65061.1"/>
    <property type="molecule type" value="Genomic_DNA"/>
</dbReference>
<dbReference type="PROSITE" id="PS51071">
    <property type="entry name" value="HTH_RPIR"/>
    <property type="match status" value="1"/>
</dbReference>
<dbReference type="GO" id="GO:0003700">
    <property type="term" value="F:DNA-binding transcription factor activity"/>
    <property type="evidence" value="ECO:0007669"/>
    <property type="project" value="InterPro"/>
</dbReference>
<evidence type="ECO:0000256" key="3">
    <source>
        <dbReference type="ARBA" id="ARBA00023163"/>
    </source>
</evidence>